<accession>A0ABV1J751</accession>
<keyword evidence="1" id="KW-1133">Transmembrane helix</keyword>
<name>A0ABV1J751_9FIRM</name>
<sequence length="164" mass="18089">MDTMINLHDLLRFLLYLAGIGALVFLMITLKNVAGILKVVKTKLETHEAVIDDTMQKLPTITDNVTIISSNASRLTTDATEMVEVVKPEVEKIASTVGDVTGTVDNVARTVDQTSLKLKNTAEVVSDSISDTAKTISFNANNVVDYFYIMREVLEALRDVLRTR</sequence>
<dbReference type="Proteomes" id="UP001481872">
    <property type="component" value="Unassembled WGS sequence"/>
</dbReference>
<proteinExistence type="predicted"/>
<keyword evidence="1" id="KW-0812">Transmembrane</keyword>
<reference evidence="2 3" key="1">
    <citation type="submission" date="2024-04" db="EMBL/GenBank/DDBJ databases">
        <title>Human intestinal bacterial collection.</title>
        <authorList>
            <person name="Pauvert C."/>
            <person name="Hitch T.C.A."/>
            <person name="Clavel T."/>
        </authorList>
    </citation>
    <scope>NUCLEOTIDE SEQUENCE [LARGE SCALE GENOMIC DNA]</scope>
    <source>
        <strain evidence="2 3">CLA-SR-H026</strain>
    </source>
</reference>
<evidence type="ECO:0000313" key="2">
    <source>
        <dbReference type="EMBL" id="MEQ3354009.1"/>
    </source>
</evidence>
<evidence type="ECO:0000313" key="3">
    <source>
        <dbReference type="Proteomes" id="UP001481872"/>
    </source>
</evidence>
<protein>
    <recommendedName>
        <fullName evidence="4">DUF948 domain-containing protein</fullName>
    </recommendedName>
</protein>
<evidence type="ECO:0008006" key="4">
    <source>
        <dbReference type="Google" id="ProtNLM"/>
    </source>
</evidence>
<keyword evidence="3" id="KW-1185">Reference proteome</keyword>
<dbReference type="RefSeq" id="WP_349054315.1">
    <property type="nucleotide sequence ID" value="NZ_JBBNPS010000019.1"/>
</dbReference>
<dbReference type="EMBL" id="JBBNPS010000019">
    <property type="protein sequence ID" value="MEQ3354009.1"/>
    <property type="molecule type" value="Genomic_DNA"/>
</dbReference>
<evidence type="ECO:0000256" key="1">
    <source>
        <dbReference type="SAM" id="Phobius"/>
    </source>
</evidence>
<organism evidence="2 3">
    <name type="scientific">Aedoeadaptatus acetigenes</name>
    <dbReference type="NCBI Taxonomy" id="2981723"/>
    <lineage>
        <taxon>Bacteria</taxon>
        <taxon>Bacillati</taxon>
        <taxon>Bacillota</taxon>
        <taxon>Tissierellia</taxon>
        <taxon>Tissierellales</taxon>
        <taxon>Peptoniphilaceae</taxon>
        <taxon>Aedoeadaptatus</taxon>
    </lineage>
</organism>
<feature type="transmembrane region" description="Helical" evidence="1">
    <location>
        <begin position="13"/>
        <end position="34"/>
    </location>
</feature>
<gene>
    <name evidence="2" type="ORF">AAA081_06855</name>
</gene>
<comment type="caution">
    <text evidence="2">The sequence shown here is derived from an EMBL/GenBank/DDBJ whole genome shotgun (WGS) entry which is preliminary data.</text>
</comment>
<keyword evidence="1" id="KW-0472">Membrane</keyword>